<dbReference type="EMBL" id="CP120863">
    <property type="protein sequence ID" value="WFE91335.1"/>
    <property type="molecule type" value="Genomic_DNA"/>
</dbReference>
<gene>
    <name evidence="1" type="ORF">K1718_08245</name>
</gene>
<organism evidence="1 2">
    <name type="scientific">Roseibium porphyridii</name>
    <dbReference type="NCBI Taxonomy" id="2866279"/>
    <lineage>
        <taxon>Bacteria</taxon>
        <taxon>Pseudomonadati</taxon>
        <taxon>Pseudomonadota</taxon>
        <taxon>Alphaproteobacteria</taxon>
        <taxon>Hyphomicrobiales</taxon>
        <taxon>Stappiaceae</taxon>
        <taxon>Roseibium</taxon>
    </lineage>
</organism>
<accession>A0ABY8FBW1</accession>
<dbReference type="InterPro" id="IPR044053">
    <property type="entry name" value="AsaB-like"/>
</dbReference>
<dbReference type="RefSeq" id="WP_265683699.1">
    <property type="nucleotide sequence ID" value="NZ_CP120863.1"/>
</dbReference>
<dbReference type="PANTHER" id="PTHR34598:SF3">
    <property type="entry name" value="OXIDOREDUCTASE AN1597"/>
    <property type="match status" value="1"/>
</dbReference>
<evidence type="ECO:0000313" key="2">
    <source>
        <dbReference type="Proteomes" id="UP001209803"/>
    </source>
</evidence>
<protein>
    <submittedName>
        <fullName evidence="1">CmcJ/NvfI family oxidoreductase</fullName>
    </submittedName>
</protein>
<dbReference type="Proteomes" id="UP001209803">
    <property type="component" value="Chromosome"/>
</dbReference>
<evidence type="ECO:0000313" key="1">
    <source>
        <dbReference type="EMBL" id="WFE91335.1"/>
    </source>
</evidence>
<dbReference type="NCBIfam" id="NF041278">
    <property type="entry name" value="CmcJ_NvfI_EfuI"/>
    <property type="match status" value="1"/>
</dbReference>
<dbReference type="PANTHER" id="PTHR34598">
    <property type="entry name" value="BLL6449 PROTEIN"/>
    <property type="match status" value="1"/>
</dbReference>
<keyword evidence="2" id="KW-1185">Reference proteome</keyword>
<proteinExistence type="predicted"/>
<reference evidence="1 2" key="1">
    <citation type="submission" date="2023-03" db="EMBL/GenBank/DDBJ databases">
        <title>Roseibium porphyridii sp. nov. and Roseibium rhodosorbium sp. nov. isolated from marine algae, Porphyridium cruentum and Rhodosorus marinus, respectively.</title>
        <authorList>
            <person name="Lee M.W."/>
            <person name="Choi B.J."/>
            <person name="Lee J.K."/>
            <person name="Choi D.G."/>
            <person name="Baek J.H."/>
            <person name="Bayburt H."/>
            <person name="Kim J.M."/>
            <person name="Han D.M."/>
            <person name="Kim K.H."/>
            <person name="Jeon C.O."/>
        </authorList>
    </citation>
    <scope>NUCLEOTIDE SEQUENCE [LARGE SCALE GENOMIC DNA]</scope>
    <source>
        <strain evidence="1 2">KMA01</strain>
    </source>
</reference>
<name>A0ABY8FBW1_9HYPH</name>
<sequence length="259" mass="29219">MTKTATVNYHVHKPEQQAFHLDADGIKGNLISPELRSTDIAVLDAREGDISVSFDKDSVTFADAPTMVNFSAERALWEKTYDTELTELLKTKLGAKEVIIFDHTIRIDDPNAVRPPARNVHSDYSEDGAKQRLIDILGGDQAAEWSKDHYAFINVWRPVDNPINSAPLGFVRPSSLNETDWVLLDLIYPDRKGQILGLVANPDHEWIYQSRMTPDEVAIFNIYDNCGLPSIAHSALDMTEDESVHTIRKSIESRTLIRY</sequence>